<dbReference type="InterPro" id="IPR000873">
    <property type="entry name" value="AMP-dep_synth/lig_dom"/>
</dbReference>
<dbReference type="PANTHER" id="PTHR43352">
    <property type="entry name" value="ACETYL-COA SYNTHETASE"/>
    <property type="match status" value="1"/>
</dbReference>
<protein>
    <submittedName>
        <fullName evidence="4">Uncharacterized protein</fullName>
    </submittedName>
</protein>
<evidence type="ECO:0000256" key="1">
    <source>
        <dbReference type="ARBA" id="ARBA00022598"/>
    </source>
</evidence>
<dbReference type="InterPro" id="IPR025110">
    <property type="entry name" value="AMP-bd_C"/>
</dbReference>
<dbReference type="PANTHER" id="PTHR43352:SF1">
    <property type="entry name" value="ANTHRANILATE--COA LIGASE"/>
    <property type="match status" value="1"/>
</dbReference>
<dbReference type="Proteomes" id="UP000315226">
    <property type="component" value="Unassembled WGS sequence"/>
</dbReference>
<dbReference type="GO" id="GO:0044550">
    <property type="term" value="P:secondary metabolite biosynthetic process"/>
    <property type="evidence" value="ECO:0007669"/>
    <property type="project" value="TreeGrafter"/>
</dbReference>
<proteinExistence type="predicted"/>
<dbReference type="InterPro" id="IPR042099">
    <property type="entry name" value="ANL_N_sf"/>
</dbReference>
<keyword evidence="1" id="KW-0436">Ligase</keyword>
<keyword evidence="5" id="KW-1185">Reference proteome</keyword>
<feature type="domain" description="AMP-dependent synthetase/ligase" evidence="2">
    <location>
        <begin position="118"/>
        <end position="328"/>
    </location>
</feature>
<dbReference type="Gene3D" id="3.30.300.30">
    <property type="match status" value="1"/>
</dbReference>
<sequence>MTTSAHARGPQATDWIPRATLVLHSRDGRTEMLRPDHLAERLPESRERFRRSSGGDRSVCLVPDARQPFARFLTELLAALAMPHPVALPDTARPTSPVAELAAHGIRARTLGTDAGHEPPPAAPVALPEGALLLRTGGTSGRTRFAVNTSMRRGLVRDSRLSLARAVGLRDGVLALLAGPVGHAAHLSMLLDAANHEAEVHLYESPEPARVLPDIRRHGIQWLAATPLHLRVMMRQTEDGRGTGELRKLVHMSAACGEPLKRFWHAALGPENVYEVFGSSEGIGTTIARGDEWERRPGTVGRGFYTSVAVLDPAGRPVPAGEPGDVFFAYGAAARPLHIGRGDHVRWTAGGLVGIGDRGFLDEDGFLHLETRPQLRITVGGTTVVATDVEDALLGFPWVEDAAAAGIANQVTGQRVIGFVVLTADAPDTWAAELAAGLRRDLPAAAVPRKVFAVGAVPRAPSGKVDRAALATMANAHTRTAHTHNAPTQKEPR</sequence>
<evidence type="ECO:0000259" key="3">
    <source>
        <dbReference type="Pfam" id="PF13193"/>
    </source>
</evidence>
<evidence type="ECO:0000313" key="5">
    <source>
        <dbReference type="Proteomes" id="UP000315226"/>
    </source>
</evidence>
<name>A0A4Y3RWV2_9ACTN</name>
<dbReference type="GO" id="GO:0016878">
    <property type="term" value="F:acid-thiol ligase activity"/>
    <property type="evidence" value="ECO:0007669"/>
    <property type="project" value="TreeGrafter"/>
</dbReference>
<dbReference type="Pfam" id="PF00501">
    <property type="entry name" value="AMP-binding"/>
    <property type="match status" value="1"/>
</dbReference>
<reference evidence="4 5" key="1">
    <citation type="submission" date="2019-06" db="EMBL/GenBank/DDBJ databases">
        <title>Whole genome shotgun sequence of Streptomyces gardneri NBRC 12865.</title>
        <authorList>
            <person name="Hosoyama A."/>
            <person name="Uohara A."/>
            <person name="Ohji S."/>
            <person name="Ichikawa N."/>
        </authorList>
    </citation>
    <scope>NUCLEOTIDE SEQUENCE [LARGE SCALE GENOMIC DNA]</scope>
    <source>
        <strain evidence="4 5">NBRC 12865</strain>
    </source>
</reference>
<dbReference type="AlphaFoldDB" id="A0A4Y3RWV2"/>
<evidence type="ECO:0000259" key="2">
    <source>
        <dbReference type="Pfam" id="PF00501"/>
    </source>
</evidence>
<dbReference type="Pfam" id="PF13193">
    <property type="entry name" value="AMP-binding_C"/>
    <property type="match status" value="1"/>
</dbReference>
<comment type="caution">
    <text evidence="4">The sequence shown here is derived from an EMBL/GenBank/DDBJ whole genome shotgun (WGS) entry which is preliminary data.</text>
</comment>
<dbReference type="SUPFAM" id="SSF56801">
    <property type="entry name" value="Acetyl-CoA synthetase-like"/>
    <property type="match status" value="1"/>
</dbReference>
<gene>
    <name evidence="4" type="ORF">SGA01_74090</name>
</gene>
<feature type="domain" description="AMP-binding enzyme C-terminal" evidence="3">
    <location>
        <begin position="389"/>
        <end position="464"/>
    </location>
</feature>
<accession>A0A4Y3RWV2</accession>
<organism evidence="4 5">
    <name type="scientific">Streptomyces gardneri</name>
    <dbReference type="NCBI Taxonomy" id="66892"/>
    <lineage>
        <taxon>Bacteria</taxon>
        <taxon>Bacillati</taxon>
        <taxon>Actinomycetota</taxon>
        <taxon>Actinomycetes</taxon>
        <taxon>Kitasatosporales</taxon>
        <taxon>Streptomycetaceae</taxon>
        <taxon>Streptomyces</taxon>
    </lineage>
</organism>
<dbReference type="Gene3D" id="3.40.50.12780">
    <property type="entry name" value="N-terminal domain of ligase-like"/>
    <property type="match status" value="1"/>
</dbReference>
<evidence type="ECO:0000313" key="4">
    <source>
        <dbReference type="EMBL" id="GEB61804.1"/>
    </source>
</evidence>
<dbReference type="RefSeq" id="WP_141302407.1">
    <property type="nucleotide sequence ID" value="NZ_BJMN01000067.1"/>
</dbReference>
<dbReference type="EMBL" id="BJMN01000067">
    <property type="protein sequence ID" value="GEB61804.1"/>
    <property type="molecule type" value="Genomic_DNA"/>
</dbReference>
<dbReference type="InterPro" id="IPR045851">
    <property type="entry name" value="AMP-bd_C_sf"/>
</dbReference>
<dbReference type="OrthoDB" id="9803968at2"/>